<feature type="compositionally biased region" description="Basic and acidic residues" evidence="2">
    <location>
        <begin position="370"/>
        <end position="382"/>
    </location>
</feature>
<feature type="compositionally biased region" description="Basic and acidic residues" evidence="2">
    <location>
        <begin position="247"/>
        <end position="260"/>
    </location>
</feature>
<feature type="compositionally biased region" description="Acidic residues" evidence="2">
    <location>
        <begin position="175"/>
        <end position="197"/>
    </location>
</feature>
<evidence type="ECO:0000256" key="2">
    <source>
        <dbReference type="SAM" id="MobiDB-lite"/>
    </source>
</evidence>
<dbReference type="PANTHER" id="PTHR23325:SF1">
    <property type="entry name" value="SERUM RESPONSE FACTOR-BINDING PROTEIN 1"/>
    <property type="match status" value="1"/>
</dbReference>
<dbReference type="Proteomes" id="UP001140502">
    <property type="component" value="Unassembled WGS sequence"/>
</dbReference>
<dbReference type="GO" id="GO:0030490">
    <property type="term" value="P:maturation of SSU-rRNA"/>
    <property type="evidence" value="ECO:0007669"/>
    <property type="project" value="TreeGrafter"/>
</dbReference>
<proteinExistence type="predicted"/>
<dbReference type="OrthoDB" id="3364872at2759"/>
<reference evidence="4" key="1">
    <citation type="submission" date="2022-10" db="EMBL/GenBank/DDBJ databases">
        <title>Tapping the CABI collections for fungal endophytes: first genome assemblies for Collariella, Neodidymelliopsis, Ascochyta clinopodiicola, Didymella pomorum, Didymosphaeria variabile, Neocosmospora piperis and Neocucurbitaria cava.</title>
        <authorList>
            <person name="Hill R."/>
        </authorList>
    </citation>
    <scope>NUCLEOTIDE SEQUENCE</scope>
    <source>
        <strain evidence="4">IMI 366586</strain>
    </source>
</reference>
<feature type="compositionally biased region" description="Basic and acidic residues" evidence="2">
    <location>
        <begin position="154"/>
        <end position="174"/>
    </location>
</feature>
<sequence>MSKRKRGELSLDDKLEKHSNEVFRALKSAKGFERQRLSKRLREDGIGPDKKERLEREVTVLKSLDLHQTARAHMYSSLLKVKTLAASPDLPQEIRAGVPKPELSPDEQAALHNVTSGLYNREPVKQAVDRAVTAVCQALNVALPEKAKRSRKSKREEKEEQPSERIEKAAKTEEEAPEDDVLVSVEEEEDGYDDESEFQGFSDVDAAAQDVEEMDSEDEADEEKELSKYDHLLGGSSDEDEDDFDDERFAQFKGKEKVNLDDISVSGSDAEPELDSDSDSELEARKASVSLSPSPPPAKKKKKDKAAPTRPRDSTFLPSLMGGYISGSESASDVDVAPSKKRLGQRQRQAIWEKKFGTGAKHLQRPAKQRGRDSGWDTKRGAVDGGDEQQRTPWKKGIRNPLTRQAAADPRPEVQRPPTKKDDEGPLHPSWAARKQAKVSEKTATFSGSKITFD</sequence>
<feature type="region of interest" description="Disordered" evidence="2">
    <location>
        <begin position="145"/>
        <end position="454"/>
    </location>
</feature>
<gene>
    <name evidence="4" type="ORF">N0V84_009284</name>
</gene>
<feature type="compositionally biased region" description="Acidic residues" evidence="2">
    <location>
        <begin position="270"/>
        <end position="281"/>
    </location>
</feature>
<organism evidence="4 5">
    <name type="scientific">Fusarium piperis</name>
    <dbReference type="NCBI Taxonomy" id="1435070"/>
    <lineage>
        <taxon>Eukaryota</taxon>
        <taxon>Fungi</taxon>
        <taxon>Dikarya</taxon>
        <taxon>Ascomycota</taxon>
        <taxon>Pezizomycotina</taxon>
        <taxon>Sordariomycetes</taxon>
        <taxon>Hypocreomycetidae</taxon>
        <taxon>Hypocreales</taxon>
        <taxon>Nectriaceae</taxon>
        <taxon>Fusarium</taxon>
        <taxon>Fusarium solani species complex</taxon>
    </lineage>
</organism>
<comment type="caution">
    <text evidence="4">The sequence shown here is derived from an EMBL/GenBank/DDBJ whole genome shotgun (WGS) entry which is preliminary data.</text>
</comment>
<dbReference type="Pfam" id="PF09073">
    <property type="entry name" value="BUD22"/>
    <property type="match status" value="1"/>
</dbReference>
<dbReference type="InterPro" id="IPR037393">
    <property type="entry name" value="Bud22/SRFB1"/>
</dbReference>
<evidence type="ECO:0000313" key="4">
    <source>
        <dbReference type="EMBL" id="KAJ4313723.1"/>
    </source>
</evidence>
<dbReference type="AlphaFoldDB" id="A0A9W8W6K4"/>
<feature type="compositionally biased region" description="Acidic residues" evidence="2">
    <location>
        <begin position="237"/>
        <end position="246"/>
    </location>
</feature>
<feature type="compositionally biased region" description="Acidic residues" evidence="2">
    <location>
        <begin position="210"/>
        <end position="224"/>
    </location>
</feature>
<keyword evidence="5" id="KW-1185">Reference proteome</keyword>
<dbReference type="GO" id="GO:0030686">
    <property type="term" value="C:90S preribosome"/>
    <property type="evidence" value="ECO:0007669"/>
    <property type="project" value="TreeGrafter"/>
</dbReference>
<dbReference type="EMBL" id="JAPEUR010000250">
    <property type="protein sequence ID" value="KAJ4313723.1"/>
    <property type="molecule type" value="Genomic_DNA"/>
</dbReference>
<evidence type="ECO:0000256" key="1">
    <source>
        <dbReference type="ARBA" id="ARBA00023054"/>
    </source>
</evidence>
<evidence type="ECO:0000313" key="5">
    <source>
        <dbReference type="Proteomes" id="UP001140502"/>
    </source>
</evidence>
<evidence type="ECO:0000259" key="3">
    <source>
        <dbReference type="Pfam" id="PF09073"/>
    </source>
</evidence>
<dbReference type="PANTHER" id="PTHR23325">
    <property type="entry name" value="SERUM RESPONSE FACTOR-BINDING"/>
    <property type="match status" value="1"/>
</dbReference>
<dbReference type="InterPro" id="IPR015158">
    <property type="entry name" value="Bud22_dom"/>
</dbReference>
<feature type="compositionally biased region" description="Polar residues" evidence="2">
    <location>
        <begin position="442"/>
        <end position="454"/>
    </location>
</feature>
<name>A0A9W8W6K4_9HYPO</name>
<keyword evidence="1" id="KW-0175">Coiled coil</keyword>
<accession>A0A9W8W6K4</accession>
<feature type="compositionally biased region" description="Basic and acidic residues" evidence="2">
    <location>
        <begin position="410"/>
        <end position="426"/>
    </location>
</feature>
<feature type="domain" description="Bud22" evidence="3">
    <location>
        <begin position="16"/>
        <end position="454"/>
    </location>
</feature>
<dbReference type="GO" id="GO:0005634">
    <property type="term" value="C:nucleus"/>
    <property type="evidence" value="ECO:0007669"/>
    <property type="project" value="TreeGrafter"/>
</dbReference>
<protein>
    <recommendedName>
        <fullName evidence="3">Bud22 domain-containing protein</fullName>
    </recommendedName>
</protein>